<dbReference type="AlphaFoldDB" id="B6U330"/>
<proteinExistence type="evidence at transcript level"/>
<name>B6U330_MAIZE</name>
<feature type="domain" description="DUF8040" evidence="1">
    <location>
        <begin position="1"/>
        <end position="36"/>
    </location>
</feature>
<protein>
    <recommendedName>
        <fullName evidence="1">DUF8040 domain-containing protein</fullName>
    </recommendedName>
</protein>
<reference evidence="2" key="1">
    <citation type="journal article" date="2009" name="Plant Mol. Biol.">
        <title>Insights into corn genes derived from large-scale cDNA sequencing.</title>
        <authorList>
            <person name="Alexandrov N.N."/>
            <person name="Brover V.V."/>
            <person name="Freidin S."/>
            <person name="Troukhan M.E."/>
            <person name="Tatarinova T.V."/>
            <person name="Zhang H."/>
            <person name="Swaller T.J."/>
            <person name="Lu Y.P."/>
            <person name="Bouck J."/>
            <person name="Flavell R.B."/>
            <person name="Feldmann K.A."/>
        </authorList>
    </citation>
    <scope>NUCLEOTIDE SEQUENCE</scope>
</reference>
<accession>B6U330</accession>
<dbReference type="InterPro" id="IPR058353">
    <property type="entry name" value="DUF8040"/>
</dbReference>
<evidence type="ECO:0000259" key="1">
    <source>
        <dbReference type="Pfam" id="PF26138"/>
    </source>
</evidence>
<dbReference type="Pfam" id="PF26138">
    <property type="entry name" value="DUF8040"/>
    <property type="match status" value="1"/>
</dbReference>
<dbReference type="EMBL" id="EU971645">
    <property type="protein sequence ID" value="ACG43763.1"/>
    <property type="molecule type" value="mRNA"/>
</dbReference>
<sequence>MEKEIFKATSNFLRRENLLRDTRGVSIEEQLGMFMV</sequence>
<evidence type="ECO:0000313" key="2">
    <source>
        <dbReference type="EMBL" id="ACG43763.1"/>
    </source>
</evidence>
<organism evidence="2">
    <name type="scientific">Zea mays</name>
    <name type="common">Maize</name>
    <dbReference type="NCBI Taxonomy" id="4577"/>
    <lineage>
        <taxon>Eukaryota</taxon>
        <taxon>Viridiplantae</taxon>
        <taxon>Streptophyta</taxon>
        <taxon>Embryophyta</taxon>
        <taxon>Tracheophyta</taxon>
        <taxon>Spermatophyta</taxon>
        <taxon>Magnoliopsida</taxon>
        <taxon>Liliopsida</taxon>
        <taxon>Poales</taxon>
        <taxon>Poaceae</taxon>
        <taxon>PACMAD clade</taxon>
        <taxon>Panicoideae</taxon>
        <taxon>Andropogonodae</taxon>
        <taxon>Andropogoneae</taxon>
        <taxon>Tripsacinae</taxon>
        <taxon>Zea</taxon>
    </lineage>
</organism>